<evidence type="ECO:0000313" key="1">
    <source>
        <dbReference type="EMBL" id="KXT67677.1"/>
    </source>
</evidence>
<dbReference type="Proteomes" id="UP000070198">
    <property type="component" value="Unassembled WGS sequence"/>
</dbReference>
<accession>A0A139MVT5</accession>
<name>A0A139MVT5_9STRE</name>
<dbReference type="RefSeq" id="WP_061458816.1">
    <property type="nucleotide sequence ID" value="NZ_KQ968748.1"/>
</dbReference>
<sequence>MSRVYNFDAKQDAIVFNIGNVSLEFLPSDEQSKYIQEKGLEIQNKAKTLTDDSSESDFETAMKVKALLDELFETMFDAETPQKLYKAVGENTLSYLRVFYQISNAIREVNAERQNDEYFKQFLSE</sequence>
<dbReference type="PATRIC" id="fig|315405.11.peg.1560"/>
<proteinExistence type="predicted"/>
<comment type="caution">
    <text evidence="1">The sequence shown here is derived from an EMBL/GenBank/DDBJ whole genome shotgun (WGS) entry which is preliminary data.</text>
</comment>
<dbReference type="EMBL" id="LQOF01000288">
    <property type="protein sequence ID" value="KXT67677.1"/>
    <property type="molecule type" value="Genomic_DNA"/>
</dbReference>
<organism evidence="1 2">
    <name type="scientific">Streptococcus gallolyticus</name>
    <dbReference type="NCBI Taxonomy" id="315405"/>
    <lineage>
        <taxon>Bacteria</taxon>
        <taxon>Bacillati</taxon>
        <taxon>Bacillota</taxon>
        <taxon>Bacilli</taxon>
        <taxon>Lactobacillales</taxon>
        <taxon>Streptococcaceae</taxon>
        <taxon>Streptococcus</taxon>
    </lineage>
</organism>
<dbReference type="AlphaFoldDB" id="A0A139MVT5"/>
<protein>
    <submittedName>
        <fullName evidence="1">Uncharacterized protein</fullName>
    </submittedName>
</protein>
<reference evidence="1 2" key="1">
    <citation type="submission" date="2016-01" db="EMBL/GenBank/DDBJ databases">
        <title>Highly variable Streptococcus oralis are common among viridans streptococci isolated from primates.</title>
        <authorList>
            <person name="Denapaite D."/>
            <person name="Rieger M."/>
            <person name="Koendgen S."/>
            <person name="Brueckner R."/>
            <person name="Ochigava I."/>
            <person name="Kappeler P."/>
            <person name="Maetz-Rensing K."/>
            <person name="Leendertz F."/>
            <person name="Hakenbeck R."/>
        </authorList>
    </citation>
    <scope>NUCLEOTIDE SEQUENCE [LARGE SCALE GENOMIC DNA]</scope>
    <source>
        <strain evidence="1 2">DD02</strain>
    </source>
</reference>
<evidence type="ECO:0000313" key="2">
    <source>
        <dbReference type="Proteomes" id="UP000070198"/>
    </source>
</evidence>
<gene>
    <name evidence="1" type="ORF">SGADD02_01313</name>
</gene>